<comment type="caution">
    <text evidence="3">The sequence shown here is derived from an EMBL/GenBank/DDBJ whole genome shotgun (WGS) entry which is preliminary data.</text>
</comment>
<evidence type="ECO:0000313" key="4">
    <source>
        <dbReference type="Proteomes" id="UP001046870"/>
    </source>
</evidence>
<feature type="compositionally biased region" description="Basic residues" evidence="1">
    <location>
        <begin position="23"/>
        <end position="40"/>
    </location>
</feature>
<dbReference type="SUPFAM" id="SSF49265">
    <property type="entry name" value="Fibronectin type III"/>
    <property type="match status" value="1"/>
</dbReference>
<dbReference type="EMBL" id="JAFDVH010000003">
    <property type="protein sequence ID" value="KAG7484742.1"/>
    <property type="molecule type" value="Genomic_DNA"/>
</dbReference>
<reference evidence="3" key="1">
    <citation type="submission" date="2021-01" db="EMBL/GenBank/DDBJ databases">
        <authorList>
            <person name="Zahm M."/>
            <person name="Roques C."/>
            <person name="Cabau C."/>
            <person name="Klopp C."/>
            <person name="Donnadieu C."/>
            <person name="Jouanno E."/>
            <person name="Lampietro C."/>
            <person name="Louis A."/>
            <person name="Herpin A."/>
            <person name="Echchiki A."/>
            <person name="Berthelot C."/>
            <person name="Parey E."/>
            <person name="Roest-Crollius H."/>
            <person name="Braasch I."/>
            <person name="Postlethwait J."/>
            <person name="Bobe J."/>
            <person name="Montfort J."/>
            <person name="Bouchez O."/>
            <person name="Begum T."/>
            <person name="Mejri S."/>
            <person name="Adams A."/>
            <person name="Chen W.-J."/>
            <person name="Guiguen Y."/>
        </authorList>
    </citation>
    <scope>NUCLEOTIDE SEQUENCE</scope>
    <source>
        <strain evidence="3">YG-15Mar2019-1</strain>
        <tissue evidence="3">Brain</tissue>
    </source>
</reference>
<feature type="compositionally biased region" description="Basic and acidic residues" evidence="1">
    <location>
        <begin position="11"/>
        <end position="22"/>
    </location>
</feature>
<evidence type="ECO:0000313" key="3">
    <source>
        <dbReference type="EMBL" id="KAG7484742.1"/>
    </source>
</evidence>
<evidence type="ECO:0000256" key="1">
    <source>
        <dbReference type="SAM" id="MobiDB-lite"/>
    </source>
</evidence>
<keyword evidence="2" id="KW-1133">Transmembrane helix</keyword>
<feature type="transmembrane region" description="Helical" evidence="2">
    <location>
        <begin position="246"/>
        <end position="271"/>
    </location>
</feature>
<dbReference type="InterPro" id="IPR036116">
    <property type="entry name" value="FN3_sf"/>
</dbReference>
<dbReference type="Proteomes" id="UP001046870">
    <property type="component" value="Chromosome 3"/>
</dbReference>
<keyword evidence="2" id="KW-0472">Membrane</keyword>
<proteinExistence type="predicted"/>
<evidence type="ECO:0008006" key="5">
    <source>
        <dbReference type="Google" id="ProtNLM"/>
    </source>
</evidence>
<gene>
    <name evidence="3" type="ORF">MATL_G00053370</name>
</gene>
<sequence length="293" mass="31362">MQVERVYNKQGKGEGEKETDLKRGRKKSPGKKQRHQKRYKTIPSSGTMAARWNQLYILVALLLALSSSCSANHLGKGNHTAVLRPRIVDPSGLDMDEDYEKFDEEDDLRPSPPPVPSQESSPVNCDYDQCLDQQPPCAELAAVSGCRCPGLSGPQEVPEAPFLQQVAQQGSEVAVHWCAPPSTVSRYRVVVDGWEPLVFGGLSRKAMLSGVEAGAVVCVEAVNAAGVSSRTEMSCKPYQPQSGTSLALKAGLIGAGLGLLLLLSLVALLLWRHKARGKSLGAGSSHPAEGVPL</sequence>
<dbReference type="AlphaFoldDB" id="A0A9D3QC60"/>
<keyword evidence="2" id="KW-0812">Transmembrane</keyword>
<feature type="region of interest" description="Disordered" evidence="1">
    <location>
        <begin position="1"/>
        <end position="42"/>
    </location>
</feature>
<feature type="region of interest" description="Disordered" evidence="1">
    <location>
        <begin position="102"/>
        <end position="123"/>
    </location>
</feature>
<organism evidence="3 4">
    <name type="scientific">Megalops atlanticus</name>
    <name type="common">Tarpon</name>
    <name type="synonym">Clupea gigantea</name>
    <dbReference type="NCBI Taxonomy" id="7932"/>
    <lineage>
        <taxon>Eukaryota</taxon>
        <taxon>Metazoa</taxon>
        <taxon>Chordata</taxon>
        <taxon>Craniata</taxon>
        <taxon>Vertebrata</taxon>
        <taxon>Euteleostomi</taxon>
        <taxon>Actinopterygii</taxon>
        <taxon>Neopterygii</taxon>
        <taxon>Teleostei</taxon>
        <taxon>Elopiformes</taxon>
        <taxon>Megalopidae</taxon>
        <taxon>Megalops</taxon>
    </lineage>
</organism>
<dbReference type="OrthoDB" id="676979at2759"/>
<protein>
    <recommendedName>
        <fullName evidence="5">LRRN4 C-terminal-like protein</fullName>
    </recommendedName>
</protein>
<keyword evidence="4" id="KW-1185">Reference proteome</keyword>
<evidence type="ECO:0000256" key="2">
    <source>
        <dbReference type="SAM" id="Phobius"/>
    </source>
</evidence>
<accession>A0A9D3QC60</accession>
<name>A0A9D3QC60_MEGAT</name>